<accession>A0A397FYB0</accession>
<proteinExistence type="predicted"/>
<dbReference type="EMBL" id="PQFF01000657">
    <property type="protein sequence ID" value="RHZ43517.1"/>
    <property type="molecule type" value="Genomic_DNA"/>
</dbReference>
<sequence length="69" mass="8830">MDFSSLKKRKYLALFIYYWNQLTKYMNYFHKKYLVYKNYMRALFEKKGIDPHRLFQSSFRILEEKWRKS</sequence>
<name>A0A397FYB0_9GLOM</name>
<protein>
    <submittedName>
        <fullName evidence="1">Uncharacterized protein</fullName>
    </submittedName>
</protein>
<evidence type="ECO:0000313" key="1">
    <source>
        <dbReference type="EMBL" id="RHZ43517.1"/>
    </source>
</evidence>
<organism evidence="1 2">
    <name type="scientific">Diversispora epigaea</name>
    <dbReference type="NCBI Taxonomy" id="1348612"/>
    <lineage>
        <taxon>Eukaryota</taxon>
        <taxon>Fungi</taxon>
        <taxon>Fungi incertae sedis</taxon>
        <taxon>Mucoromycota</taxon>
        <taxon>Glomeromycotina</taxon>
        <taxon>Glomeromycetes</taxon>
        <taxon>Diversisporales</taxon>
        <taxon>Diversisporaceae</taxon>
        <taxon>Diversispora</taxon>
    </lineage>
</organism>
<reference evidence="1 2" key="1">
    <citation type="submission" date="2018-08" db="EMBL/GenBank/DDBJ databases">
        <title>Genome and evolution of the arbuscular mycorrhizal fungus Diversispora epigaea (formerly Glomus versiforme) and its bacterial endosymbionts.</title>
        <authorList>
            <person name="Sun X."/>
            <person name="Fei Z."/>
            <person name="Harrison M."/>
        </authorList>
    </citation>
    <scope>NUCLEOTIDE SEQUENCE [LARGE SCALE GENOMIC DNA]</scope>
    <source>
        <strain evidence="1 2">IT104</strain>
    </source>
</reference>
<comment type="caution">
    <text evidence="1">The sequence shown here is derived from an EMBL/GenBank/DDBJ whole genome shotgun (WGS) entry which is preliminary data.</text>
</comment>
<dbReference type="AlphaFoldDB" id="A0A397FYB0"/>
<gene>
    <name evidence="1" type="ORF">Glove_1033g19</name>
</gene>
<evidence type="ECO:0000313" key="2">
    <source>
        <dbReference type="Proteomes" id="UP000266861"/>
    </source>
</evidence>
<dbReference type="Proteomes" id="UP000266861">
    <property type="component" value="Unassembled WGS sequence"/>
</dbReference>
<keyword evidence="2" id="KW-1185">Reference proteome</keyword>